<reference evidence="1 2" key="1">
    <citation type="submission" date="2015-09" db="EMBL/GenBank/DDBJ databases">
        <title>Atta colombica WGS genome.</title>
        <authorList>
            <person name="Nygaard S."/>
            <person name="Hu H."/>
            <person name="Boomsma J."/>
            <person name="Zhang G."/>
        </authorList>
    </citation>
    <scope>NUCLEOTIDE SEQUENCE [LARGE SCALE GENOMIC DNA]</scope>
    <source>
        <strain evidence="1">Treedump-2</strain>
        <tissue evidence="1">Whole body</tissue>
    </source>
</reference>
<gene>
    <name evidence="1" type="ORF">ALC53_04789</name>
</gene>
<protein>
    <submittedName>
        <fullName evidence="1">Uncharacterized protein</fullName>
    </submittedName>
</protein>
<organism evidence="1 2">
    <name type="scientific">Atta colombica</name>
    <dbReference type="NCBI Taxonomy" id="520822"/>
    <lineage>
        <taxon>Eukaryota</taxon>
        <taxon>Metazoa</taxon>
        <taxon>Ecdysozoa</taxon>
        <taxon>Arthropoda</taxon>
        <taxon>Hexapoda</taxon>
        <taxon>Insecta</taxon>
        <taxon>Pterygota</taxon>
        <taxon>Neoptera</taxon>
        <taxon>Endopterygota</taxon>
        <taxon>Hymenoptera</taxon>
        <taxon>Apocrita</taxon>
        <taxon>Aculeata</taxon>
        <taxon>Formicoidea</taxon>
        <taxon>Formicidae</taxon>
        <taxon>Myrmicinae</taxon>
        <taxon>Atta</taxon>
    </lineage>
</organism>
<accession>A0A195BIT3</accession>
<sequence length="111" mass="12301">MSRGRLDCKKINRSRGRCERTGVSDPRERLTPSIVLFRETQDITLTGVGGLRNVDSCRLGAAARFLRALVPKRGATPPKPGGVGGQINTRYFTGWEMKVCFVPCLQARPRN</sequence>
<keyword evidence="2" id="KW-1185">Reference proteome</keyword>
<dbReference type="AlphaFoldDB" id="A0A195BIT3"/>
<dbReference type="Proteomes" id="UP000078540">
    <property type="component" value="Unassembled WGS sequence"/>
</dbReference>
<name>A0A195BIT3_9HYME</name>
<evidence type="ECO:0000313" key="1">
    <source>
        <dbReference type="EMBL" id="KYM85001.1"/>
    </source>
</evidence>
<proteinExistence type="predicted"/>
<evidence type="ECO:0000313" key="2">
    <source>
        <dbReference type="Proteomes" id="UP000078540"/>
    </source>
</evidence>
<dbReference type="EMBL" id="KQ976455">
    <property type="protein sequence ID" value="KYM85001.1"/>
    <property type="molecule type" value="Genomic_DNA"/>
</dbReference>